<proteinExistence type="predicted"/>
<evidence type="ECO:0000256" key="1">
    <source>
        <dbReference type="SAM" id="MobiDB-lite"/>
    </source>
</evidence>
<organism evidence="2 3">
    <name type="scientific">Kingdonia uniflora</name>
    <dbReference type="NCBI Taxonomy" id="39325"/>
    <lineage>
        <taxon>Eukaryota</taxon>
        <taxon>Viridiplantae</taxon>
        <taxon>Streptophyta</taxon>
        <taxon>Embryophyta</taxon>
        <taxon>Tracheophyta</taxon>
        <taxon>Spermatophyta</taxon>
        <taxon>Magnoliopsida</taxon>
        <taxon>Ranunculales</taxon>
        <taxon>Circaeasteraceae</taxon>
        <taxon>Kingdonia</taxon>
    </lineage>
</organism>
<evidence type="ECO:0000313" key="3">
    <source>
        <dbReference type="Proteomes" id="UP000541444"/>
    </source>
</evidence>
<feature type="compositionally biased region" description="Basic and acidic residues" evidence="1">
    <location>
        <begin position="1"/>
        <end position="15"/>
    </location>
</feature>
<feature type="region of interest" description="Disordered" evidence="1">
    <location>
        <begin position="1"/>
        <end position="37"/>
    </location>
</feature>
<name>A0A7J7NZ32_9MAGN</name>
<comment type="caution">
    <text evidence="2">The sequence shown here is derived from an EMBL/GenBank/DDBJ whole genome shotgun (WGS) entry which is preliminary data.</text>
</comment>
<protein>
    <submittedName>
        <fullName evidence="2">Uncharacterized protein</fullName>
    </submittedName>
</protein>
<dbReference type="Proteomes" id="UP000541444">
    <property type="component" value="Unassembled WGS sequence"/>
</dbReference>
<evidence type="ECO:0000313" key="2">
    <source>
        <dbReference type="EMBL" id="KAF6172242.1"/>
    </source>
</evidence>
<feature type="non-terminal residue" evidence="2">
    <location>
        <position position="1"/>
    </location>
</feature>
<dbReference type="AlphaFoldDB" id="A0A7J7NZ32"/>
<accession>A0A7J7NZ32</accession>
<keyword evidence="3" id="KW-1185">Reference proteome</keyword>
<gene>
    <name evidence="2" type="ORF">GIB67_024864</name>
</gene>
<dbReference type="EMBL" id="JACGCM010000440">
    <property type="protein sequence ID" value="KAF6172242.1"/>
    <property type="molecule type" value="Genomic_DNA"/>
</dbReference>
<sequence>MVSTRDRLKQTKEKLVSPLKIHHKPNSKKNDDLDMGNSNDRITTLEMIVSDLTSTVGELVKQLRLTNLVKAFASVKQPLEEERGNGG</sequence>
<reference evidence="2 3" key="1">
    <citation type="journal article" date="2020" name="IScience">
        <title>Genome Sequencing of the Endangered Kingdonia uniflora (Circaeasteraceae, Ranunculales) Reveals Potential Mechanisms of Evolutionary Specialization.</title>
        <authorList>
            <person name="Sun Y."/>
            <person name="Deng T."/>
            <person name="Zhang A."/>
            <person name="Moore M.J."/>
            <person name="Landis J.B."/>
            <person name="Lin N."/>
            <person name="Zhang H."/>
            <person name="Zhang X."/>
            <person name="Huang J."/>
            <person name="Zhang X."/>
            <person name="Sun H."/>
            <person name="Wang H."/>
        </authorList>
    </citation>
    <scope>NUCLEOTIDE SEQUENCE [LARGE SCALE GENOMIC DNA]</scope>
    <source>
        <strain evidence="2">TB1705</strain>
        <tissue evidence="2">Leaf</tissue>
    </source>
</reference>